<accession>A0A1R2B8B0</accession>
<gene>
    <name evidence="3" type="ORF">SteCoe_28418</name>
</gene>
<dbReference type="SMART" id="SM00054">
    <property type="entry name" value="EFh"/>
    <property type="match status" value="2"/>
</dbReference>
<evidence type="ECO:0000313" key="4">
    <source>
        <dbReference type="Proteomes" id="UP000187209"/>
    </source>
</evidence>
<dbReference type="Pfam" id="PF13499">
    <property type="entry name" value="EF-hand_7"/>
    <property type="match status" value="1"/>
</dbReference>
<dbReference type="OrthoDB" id="191686at2759"/>
<dbReference type="AlphaFoldDB" id="A0A1R2B8B0"/>
<dbReference type="CDD" id="cd00051">
    <property type="entry name" value="EFh"/>
    <property type="match status" value="1"/>
</dbReference>
<evidence type="ECO:0000259" key="2">
    <source>
        <dbReference type="PROSITE" id="PS50222"/>
    </source>
</evidence>
<feature type="domain" description="EF-hand" evidence="2">
    <location>
        <begin position="65"/>
        <end position="100"/>
    </location>
</feature>
<dbReference type="PRINTS" id="PR01697">
    <property type="entry name" value="PARVALBUMIN"/>
</dbReference>
<keyword evidence="4" id="KW-1185">Reference proteome</keyword>
<dbReference type="InterPro" id="IPR011992">
    <property type="entry name" value="EF-hand-dom_pair"/>
</dbReference>
<comment type="caution">
    <text evidence="3">The sequence shown here is derived from an EMBL/GenBank/DDBJ whole genome shotgun (WGS) entry which is preliminary data.</text>
</comment>
<dbReference type="GO" id="GO:0005509">
    <property type="term" value="F:calcium ion binding"/>
    <property type="evidence" value="ECO:0007669"/>
    <property type="project" value="InterPro"/>
</dbReference>
<dbReference type="Proteomes" id="UP000187209">
    <property type="component" value="Unassembled WGS sequence"/>
</dbReference>
<dbReference type="Pfam" id="PF22593">
    <property type="entry name" value="SPMIP11"/>
    <property type="match status" value="1"/>
</dbReference>
<feature type="domain" description="EF-hand" evidence="2">
    <location>
        <begin position="28"/>
        <end position="63"/>
    </location>
</feature>
<proteinExistence type="predicted"/>
<protein>
    <recommendedName>
        <fullName evidence="2">EF-hand domain-containing protein</fullName>
    </recommendedName>
</protein>
<name>A0A1R2B8B0_9CILI</name>
<dbReference type="PROSITE" id="PS00018">
    <property type="entry name" value="EF_HAND_1"/>
    <property type="match status" value="2"/>
</dbReference>
<dbReference type="EMBL" id="MPUH01000855">
    <property type="protein sequence ID" value="OMJ73014.1"/>
    <property type="molecule type" value="Genomic_DNA"/>
</dbReference>
<dbReference type="InterPro" id="IPR018247">
    <property type="entry name" value="EF_Hand_1_Ca_BS"/>
</dbReference>
<evidence type="ECO:0000256" key="1">
    <source>
        <dbReference type="ARBA" id="ARBA00022837"/>
    </source>
</evidence>
<reference evidence="3 4" key="1">
    <citation type="submission" date="2016-11" db="EMBL/GenBank/DDBJ databases">
        <title>The macronuclear genome of Stentor coeruleus: a giant cell with tiny introns.</title>
        <authorList>
            <person name="Slabodnick M."/>
            <person name="Ruby J.G."/>
            <person name="Reiff S.B."/>
            <person name="Swart E.C."/>
            <person name="Gosai S."/>
            <person name="Prabakaran S."/>
            <person name="Witkowska E."/>
            <person name="Larue G.E."/>
            <person name="Fisher S."/>
            <person name="Freeman R.M."/>
            <person name="Gunawardena J."/>
            <person name="Chu W."/>
            <person name="Stover N.A."/>
            <person name="Gregory B.D."/>
            <person name="Nowacki M."/>
            <person name="Derisi J."/>
            <person name="Roy S.W."/>
            <person name="Marshall W.F."/>
            <person name="Sood P."/>
        </authorList>
    </citation>
    <scope>NUCLEOTIDE SEQUENCE [LARGE SCALE GENOMIC DNA]</scope>
    <source>
        <strain evidence="3">WM001</strain>
    </source>
</reference>
<evidence type="ECO:0000313" key="3">
    <source>
        <dbReference type="EMBL" id="OMJ73014.1"/>
    </source>
</evidence>
<dbReference type="PROSITE" id="PS50222">
    <property type="entry name" value="EF_HAND_2"/>
    <property type="match status" value="2"/>
</dbReference>
<dbReference type="Gene3D" id="1.10.238.10">
    <property type="entry name" value="EF-hand"/>
    <property type="match status" value="1"/>
</dbReference>
<sequence length="186" mass="21532">MSFFGITSLGPQNPFQSSLIDAIGLKVFTPEEFRQAFERIDKDRSGYIDMGEIKDLLQLTYGLEPLDIEVEMVFQEFDANHDGKVTWDEFNAALTRIVADLENKAKRASSHKSYEDWTFKRRKHIRGEINPHEVYKKPLTYGQGYGFFDYDKVRKQPTTTQSTFYRARCPETKYADDLIAGGHHFG</sequence>
<organism evidence="3 4">
    <name type="scientific">Stentor coeruleus</name>
    <dbReference type="NCBI Taxonomy" id="5963"/>
    <lineage>
        <taxon>Eukaryota</taxon>
        <taxon>Sar</taxon>
        <taxon>Alveolata</taxon>
        <taxon>Ciliophora</taxon>
        <taxon>Postciliodesmatophora</taxon>
        <taxon>Heterotrichea</taxon>
        <taxon>Heterotrichida</taxon>
        <taxon>Stentoridae</taxon>
        <taxon>Stentor</taxon>
    </lineage>
</organism>
<keyword evidence="1" id="KW-0106">Calcium</keyword>
<dbReference type="InterPro" id="IPR002048">
    <property type="entry name" value="EF_hand_dom"/>
</dbReference>
<dbReference type="SUPFAM" id="SSF47473">
    <property type="entry name" value="EF-hand"/>
    <property type="match status" value="1"/>
</dbReference>